<comment type="caution">
    <text evidence="1">The sequence shown here is derived from an EMBL/GenBank/DDBJ whole genome shotgun (WGS) entry which is preliminary data.</text>
</comment>
<dbReference type="OrthoDB" id="10035711at2759"/>
<dbReference type="Gene3D" id="3.80.10.10">
    <property type="entry name" value="Ribonuclease Inhibitor"/>
    <property type="match status" value="1"/>
</dbReference>
<proteinExistence type="predicted"/>
<sequence>MSSMSKSDFQKYYKQIIIPNTHRIKSLHLSNPFSIDLFLTHNCIISKLIRLKTLILYDIQSIDFQNLLIYLISLPYLSSLVISNIDEGRVTKNLYHEIFRLPMLKYCKISFNNYLLTESPLNISIDEYSPIEHLIINNEFDIDKLAVLLSYIPQLRRLSFATNDKTYLDPNRWEKLILSYMPYLRIFDIQWEYFPQKNVNTTDIFMIESFRTQFWLERQWFFIFTLESANDDCYRVLFSTNPYRRKSYTLYGNLGKDMTSNYEKNSINSVHHVYIKQEQIIDDDCRNYFPNATELTLSYNSINADRNPSSIILNHIVSLTQLTKLNINVKSFLFTTMIELLYLTLNIHTLSVEDVCFDKKELLSIQKTENFQLVSTRNKIKNLTINSIYAFEEIKLFIHLRSQLECLRMRAVYDDFEGSLRYLLSKNNNNTRCLFYICLTDFSSEEIVTIDTVMESKQTIDDYQAKRITQDFYEDIYFWR</sequence>
<organism evidence="1 3">
    <name type="scientific">Rotaria magnacalcarata</name>
    <dbReference type="NCBI Taxonomy" id="392030"/>
    <lineage>
        <taxon>Eukaryota</taxon>
        <taxon>Metazoa</taxon>
        <taxon>Spiralia</taxon>
        <taxon>Gnathifera</taxon>
        <taxon>Rotifera</taxon>
        <taxon>Eurotatoria</taxon>
        <taxon>Bdelloidea</taxon>
        <taxon>Philodinida</taxon>
        <taxon>Philodinidae</taxon>
        <taxon>Rotaria</taxon>
    </lineage>
</organism>
<reference evidence="1" key="1">
    <citation type="submission" date="2021-02" db="EMBL/GenBank/DDBJ databases">
        <authorList>
            <person name="Nowell W R."/>
        </authorList>
    </citation>
    <scope>NUCLEOTIDE SEQUENCE</scope>
</reference>
<dbReference type="EMBL" id="CAJNOW010020888">
    <property type="protein sequence ID" value="CAF1681776.1"/>
    <property type="molecule type" value="Genomic_DNA"/>
</dbReference>
<dbReference type="EMBL" id="CAJOBJ010177794">
    <property type="protein sequence ID" value="CAF4906857.1"/>
    <property type="molecule type" value="Genomic_DNA"/>
</dbReference>
<evidence type="ECO:0000313" key="2">
    <source>
        <dbReference type="EMBL" id="CAF4906857.1"/>
    </source>
</evidence>
<accession>A0A816H366</accession>
<evidence type="ECO:0000313" key="3">
    <source>
        <dbReference type="Proteomes" id="UP000663834"/>
    </source>
</evidence>
<dbReference type="Proteomes" id="UP000663834">
    <property type="component" value="Unassembled WGS sequence"/>
</dbReference>
<dbReference type="SUPFAM" id="SSF52047">
    <property type="entry name" value="RNI-like"/>
    <property type="match status" value="1"/>
</dbReference>
<dbReference type="Proteomes" id="UP000681720">
    <property type="component" value="Unassembled WGS sequence"/>
</dbReference>
<dbReference type="InterPro" id="IPR032675">
    <property type="entry name" value="LRR_dom_sf"/>
</dbReference>
<protein>
    <submittedName>
        <fullName evidence="1">Uncharacterized protein</fullName>
    </submittedName>
</protein>
<name>A0A816H366_9BILA</name>
<gene>
    <name evidence="2" type="ORF">GIL414_LOCUS52121</name>
    <name evidence="1" type="ORF">KQP761_LOCUS36847</name>
</gene>
<evidence type="ECO:0000313" key="1">
    <source>
        <dbReference type="EMBL" id="CAF1681776.1"/>
    </source>
</evidence>
<dbReference type="AlphaFoldDB" id="A0A816H366"/>